<feature type="compositionally biased region" description="Basic and acidic residues" evidence="1">
    <location>
        <begin position="153"/>
        <end position="162"/>
    </location>
</feature>
<evidence type="ECO:0000256" key="1">
    <source>
        <dbReference type="SAM" id="MobiDB-lite"/>
    </source>
</evidence>
<organism evidence="2 3">
    <name type="scientific">Trichogramma kaykai</name>
    <dbReference type="NCBI Taxonomy" id="54128"/>
    <lineage>
        <taxon>Eukaryota</taxon>
        <taxon>Metazoa</taxon>
        <taxon>Ecdysozoa</taxon>
        <taxon>Arthropoda</taxon>
        <taxon>Hexapoda</taxon>
        <taxon>Insecta</taxon>
        <taxon>Pterygota</taxon>
        <taxon>Neoptera</taxon>
        <taxon>Endopterygota</taxon>
        <taxon>Hymenoptera</taxon>
        <taxon>Apocrita</taxon>
        <taxon>Proctotrupomorpha</taxon>
        <taxon>Chalcidoidea</taxon>
        <taxon>Trichogrammatidae</taxon>
        <taxon>Trichogramma</taxon>
    </lineage>
</organism>
<reference evidence="2 3" key="1">
    <citation type="journal article" date="2024" name="bioRxiv">
        <title>A reference genome for Trichogramma kaykai: A tiny desert-dwelling parasitoid wasp with competing sex-ratio distorters.</title>
        <authorList>
            <person name="Culotta J."/>
            <person name="Lindsey A.R."/>
        </authorList>
    </citation>
    <scope>NUCLEOTIDE SEQUENCE [LARGE SCALE GENOMIC DNA]</scope>
    <source>
        <strain evidence="2 3">KSX58</strain>
    </source>
</reference>
<sequence>MLAERQGQLRLRNEGYRGTRRAMHVSFPSSTVFLRRGTFWSWLGGRSRRVQWSLRRRQTFEVSQIVSRGIVRARARVRTHTRVPRRAFFRACHRRDSAKTGKRSLRIGAGQRRKNMCIPVYINERRRSRESRDNEAKYLSFASSLMEQQKQQQHRDRNEPRSKRCQISESGHIDQEATAAEPAHLFVRRSTIAINIFLSVALSGTGSAPFRFASALLDDDDDDDDDVEDEDVRGERVSSCNACPRSGAYLVRSARRAMSSSVVAAPHGGLSSLCMRKRLLAQDVEMNYYRVT</sequence>
<dbReference type="Proteomes" id="UP001627154">
    <property type="component" value="Unassembled WGS sequence"/>
</dbReference>
<evidence type="ECO:0000313" key="3">
    <source>
        <dbReference type="Proteomes" id="UP001627154"/>
    </source>
</evidence>
<dbReference type="AlphaFoldDB" id="A0ABD2VW86"/>
<proteinExistence type="predicted"/>
<comment type="caution">
    <text evidence="2">The sequence shown here is derived from an EMBL/GenBank/DDBJ whole genome shotgun (WGS) entry which is preliminary data.</text>
</comment>
<evidence type="ECO:0000313" key="2">
    <source>
        <dbReference type="EMBL" id="KAL3384536.1"/>
    </source>
</evidence>
<feature type="region of interest" description="Disordered" evidence="1">
    <location>
        <begin position="145"/>
        <end position="175"/>
    </location>
</feature>
<protein>
    <submittedName>
        <fullName evidence="2">Uncharacterized protein</fullName>
    </submittedName>
</protein>
<name>A0ABD2VW86_9HYME</name>
<gene>
    <name evidence="2" type="ORF">TKK_019635</name>
</gene>
<keyword evidence="3" id="KW-1185">Reference proteome</keyword>
<dbReference type="EMBL" id="JBJJXI010000170">
    <property type="protein sequence ID" value="KAL3384536.1"/>
    <property type="molecule type" value="Genomic_DNA"/>
</dbReference>
<accession>A0ABD2VW86</accession>